<organism evidence="2 3">
    <name type="scientific">Solanum commersonii</name>
    <name type="common">Commerson's wild potato</name>
    <name type="synonym">Commerson's nightshade</name>
    <dbReference type="NCBI Taxonomy" id="4109"/>
    <lineage>
        <taxon>Eukaryota</taxon>
        <taxon>Viridiplantae</taxon>
        <taxon>Streptophyta</taxon>
        <taxon>Embryophyta</taxon>
        <taxon>Tracheophyta</taxon>
        <taxon>Spermatophyta</taxon>
        <taxon>Magnoliopsida</taxon>
        <taxon>eudicotyledons</taxon>
        <taxon>Gunneridae</taxon>
        <taxon>Pentapetalae</taxon>
        <taxon>asterids</taxon>
        <taxon>lamiids</taxon>
        <taxon>Solanales</taxon>
        <taxon>Solanaceae</taxon>
        <taxon>Solanoideae</taxon>
        <taxon>Solaneae</taxon>
        <taxon>Solanum</taxon>
    </lineage>
</organism>
<evidence type="ECO:0000256" key="1">
    <source>
        <dbReference type="SAM" id="MobiDB-lite"/>
    </source>
</evidence>
<protein>
    <recommendedName>
        <fullName evidence="4">Polyprotein protein</fullName>
    </recommendedName>
</protein>
<comment type="caution">
    <text evidence="2">The sequence shown here is derived from an EMBL/GenBank/DDBJ whole genome shotgun (WGS) entry which is preliminary data.</text>
</comment>
<evidence type="ECO:0000313" key="3">
    <source>
        <dbReference type="Proteomes" id="UP000824120"/>
    </source>
</evidence>
<dbReference type="AlphaFoldDB" id="A0A9J5WP56"/>
<proteinExistence type="predicted"/>
<gene>
    <name evidence="2" type="ORF">H5410_057101</name>
</gene>
<name>A0A9J5WP56_SOLCO</name>
<evidence type="ECO:0000313" key="2">
    <source>
        <dbReference type="EMBL" id="KAG5576967.1"/>
    </source>
</evidence>
<accession>A0A9J5WP56</accession>
<dbReference type="EMBL" id="JACXVP010000011">
    <property type="protein sequence ID" value="KAG5576967.1"/>
    <property type="molecule type" value="Genomic_DNA"/>
</dbReference>
<evidence type="ECO:0008006" key="4">
    <source>
        <dbReference type="Google" id="ProtNLM"/>
    </source>
</evidence>
<sequence>MIEGHKLVLDALTVRVEECEKIQGATVVMKTLKANVVGLRRDVDELRSINFSMLFGTVEIPEMPSADVPASSEVPPATTEDEIKVDDVNVKAEAEIDEEQLGASLRDTSKMGSSGTKDADEPGTDALTEGVTDMQISPKA</sequence>
<dbReference type="Proteomes" id="UP000824120">
    <property type="component" value="Chromosome 11"/>
</dbReference>
<keyword evidence="3" id="KW-1185">Reference proteome</keyword>
<dbReference type="OrthoDB" id="10491775at2759"/>
<reference evidence="2 3" key="1">
    <citation type="submission" date="2020-09" db="EMBL/GenBank/DDBJ databases">
        <title>De no assembly of potato wild relative species, Solanum commersonii.</title>
        <authorList>
            <person name="Cho K."/>
        </authorList>
    </citation>
    <scope>NUCLEOTIDE SEQUENCE [LARGE SCALE GENOMIC DNA]</scope>
    <source>
        <strain evidence="2">LZ3.2</strain>
        <tissue evidence="2">Leaf</tissue>
    </source>
</reference>
<feature type="region of interest" description="Disordered" evidence="1">
    <location>
        <begin position="66"/>
        <end position="140"/>
    </location>
</feature>
<feature type="compositionally biased region" description="Basic and acidic residues" evidence="1">
    <location>
        <begin position="81"/>
        <end position="94"/>
    </location>
</feature>